<evidence type="ECO:0000256" key="5">
    <source>
        <dbReference type="ARBA" id="ARBA00023242"/>
    </source>
</evidence>
<dbReference type="GeneID" id="36320545"/>
<dbReference type="InterPro" id="IPR001680">
    <property type="entry name" value="WD40_rpt"/>
</dbReference>
<accession>A0A0F9ZAX1</accession>
<comment type="caution">
    <text evidence="9">The sequence shown here is derived from an EMBL/GenBank/DDBJ whole genome shotgun (WGS) entry which is preliminary data.</text>
</comment>
<dbReference type="PROSITE" id="PS50082">
    <property type="entry name" value="WD_REPEATS_2"/>
    <property type="match status" value="2"/>
</dbReference>
<proteinExistence type="inferred from homology"/>
<dbReference type="Pfam" id="PF00400">
    <property type="entry name" value="WD40"/>
    <property type="match status" value="2"/>
</dbReference>
<sequence>MKINTIYHSEQEYTKERKRDLSHTKHSKNPIHHPFIKERELVRAINTTKLNRLFAKPFVTALSFHKEGINFMVKSSKKPLILSASFDNNVILSNLESRSMISSFDIKSKVKGIGIDLLDNIYIGQNKTVKRMDNNTIYCCNSAVNNIHVDDNLYVASYSSINVYDLEMRSKKVEISIQNADVITHNPSFTHLIGFANTERNFIADMRIEKVVLEFLLPNKTNMLSFSPSDGYFVASANEDSNVYIHDLRFIDTPCNTLRGHVGAVTCVKYNPSGTEVCSGSFDQSIRIFRTNERKSRDIYYNQRMHNIYGLEYSNDDQFIISGSDDGSIRLWKSDASKKSGPLSKKEKDVQALSKVLIEKYKNVNEVDRINRHRFVPKLLKNKMKQKHEHYEAEVRKGHIKKGK</sequence>
<organism evidence="9 10">
    <name type="scientific">Vairimorpha ceranae</name>
    <dbReference type="NCBI Taxonomy" id="40302"/>
    <lineage>
        <taxon>Eukaryota</taxon>
        <taxon>Fungi</taxon>
        <taxon>Fungi incertae sedis</taxon>
        <taxon>Microsporidia</taxon>
        <taxon>Nosematidae</taxon>
        <taxon>Vairimorpha</taxon>
    </lineage>
</organism>
<evidence type="ECO:0000313" key="9">
    <source>
        <dbReference type="EMBL" id="KKO74849.1"/>
    </source>
</evidence>
<dbReference type="GO" id="GO:0032040">
    <property type="term" value="C:small-subunit processome"/>
    <property type="evidence" value="ECO:0007669"/>
    <property type="project" value="TreeGrafter"/>
</dbReference>
<comment type="similarity">
    <text evidence="2">Belongs to the WD repeat DCAF13/WDSOF1 family.</text>
</comment>
<dbReference type="SUPFAM" id="SSF50978">
    <property type="entry name" value="WD40 repeat-like"/>
    <property type="match status" value="1"/>
</dbReference>
<dbReference type="PANTHER" id="PTHR22851:SF0">
    <property type="entry name" value="DDB1- AND CUL4-ASSOCIATED FACTOR 13"/>
    <property type="match status" value="1"/>
</dbReference>
<dbReference type="PROSITE" id="PS50294">
    <property type="entry name" value="WD_REPEATS_REGION"/>
    <property type="match status" value="2"/>
</dbReference>
<keyword evidence="4" id="KW-0677">Repeat</keyword>
<feature type="repeat" description="WD" evidence="7">
    <location>
        <begin position="301"/>
        <end position="333"/>
    </location>
</feature>
<dbReference type="InterPro" id="IPR015943">
    <property type="entry name" value="WD40/YVTN_repeat-like_dom_sf"/>
</dbReference>
<dbReference type="GO" id="GO:0000462">
    <property type="term" value="P:maturation of SSU-rRNA from tricistronic rRNA transcript (SSU-rRNA, 5.8S rRNA, LSU-rRNA)"/>
    <property type="evidence" value="ECO:0007669"/>
    <property type="project" value="TreeGrafter"/>
</dbReference>
<dbReference type="VEuPathDB" id="MicrosporidiaDB:AAJ76_4200016951"/>
<evidence type="ECO:0000256" key="6">
    <source>
        <dbReference type="ARBA" id="ARBA00023274"/>
    </source>
</evidence>
<evidence type="ECO:0000256" key="7">
    <source>
        <dbReference type="PROSITE-ProRule" id="PRU00221"/>
    </source>
</evidence>
<evidence type="ECO:0000256" key="1">
    <source>
        <dbReference type="ARBA" id="ARBA00004604"/>
    </source>
</evidence>
<keyword evidence="5" id="KW-0539">Nucleus</keyword>
<dbReference type="PANTHER" id="PTHR22851">
    <property type="entry name" value="U3 SMALL NUCLEOLAR RNA U3 SNORNA ASSOCIATED PROTEIN"/>
    <property type="match status" value="1"/>
</dbReference>
<evidence type="ECO:0000259" key="8">
    <source>
        <dbReference type="Pfam" id="PF04158"/>
    </source>
</evidence>
<gene>
    <name evidence="9" type="ORF">AAJ76_4200016951</name>
</gene>
<dbReference type="Proteomes" id="UP000034350">
    <property type="component" value="Unassembled WGS sequence"/>
</dbReference>
<dbReference type="InterPro" id="IPR036322">
    <property type="entry name" value="WD40_repeat_dom_sf"/>
</dbReference>
<dbReference type="EMBL" id="JPQZ01000042">
    <property type="protein sequence ID" value="KKO74849.1"/>
    <property type="molecule type" value="Genomic_DNA"/>
</dbReference>
<name>A0A0F9ZAX1_9MICR</name>
<keyword evidence="3 7" id="KW-0853">WD repeat</keyword>
<dbReference type="VEuPathDB" id="MicrosporidiaDB:NCER_101543"/>
<feature type="repeat" description="WD" evidence="7">
    <location>
        <begin position="258"/>
        <end position="299"/>
    </location>
</feature>
<comment type="subcellular location">
    <subcellularLocation>
        <location evidence="1">Nucleus</location>
        <location evidence="1">Nucleolus</location>
    </subcellularLocation>
</comment>
<protein>
    <submittedName>
        <fullName evidence="9">Ddb1-and cul4-associated factor 13</fullName>
    </submittedName>
</protein>
<feature type="domain" description="Sof1-like protein" evidence="8">
    <location>
        <begin position="335"/>
        <end position="398"/>
    </location>
</feature>
<dbReference type="Gene3D" id="2.130.10.10">
    <property type="entry name" value="YVTN repeat-like/Quinoprotein amine dehydrogenase"/>
    <property type="match status" value="1"/>
</dbReference>
<evidence type="ECO:0000313" key="10">
    <source>
        <dbReference type="Proteomes" id="UP000034350"/>
    </source>
</evidence>
<evidence type="ECO:0000256" key="4">
    <source>
        <dbReference type="ARBA" id="ARBA00022737"/>
    </source>
</evidence>
<dbReference type="Pfam" id="PF04158">
    <property type="entry name" value="Sof1"/>
    <property type="match status" value="1"/>
</dbReference>
<dbReference type="InterPro" id="IPR007287">
    <property type="entry name" value="Sof1"/>
</dbReference>
<dbReference type="RefSeq" id="XP_024330591.1">
    <property type="nucleotide sequence ID" value="XM_024475599.1"/>
</dbReference>
<keyword evidence="10" id="KW-1185">Reference proteome</keyword>
<dbReference type="VEuPathDB" id="MicrosporidiaDB:G9O61_00g018620"/>
<keyword evidence="6" id="KW-0687">Ribonucleoprotein</keyword>
<reference evidence="9 10" key="1">
    <citation type="journal article" date="2015" name="Environ. Microbiol.">
        <title>Genome analyses suggest the presence of polyploidy and recent human-driven expansions in eight global populations of the honeybee pathogen Nosema ceranae.</title>
        <authorList>
            <person name="Pelin A."/>
            <person name="Selman M."/>
            <person name="Aris-Brosou S."/>
            <person name="Farinelli L."/>
            <person name="Corradi N."/>
        </authorList>
    </citation>
    <scope>NUCLEOTIDE SEQUENCE [LARGE SCALE GENOMIC DNA]</scope>
    <source>
        <strain evidence="9 10">PA08 1199</strain>
    </source>
</reference>
<dbReference type="AlphaFoldDB" id="A0A0F9ZAX1"/>
<evidence type="ECO:0000256" key="2">
    <source>
        <dbReference type="ARBA" id="ARBA00005649"/>
    </source>
</evidence>
<dbReference type="InterPro" id="IPR051733">
    <property type="entry name" value="WD_repeat_DCAF13/WDSOF1"/>
</dbReference>
<evidence type="ECO:0000256" key="3">
    <source>
        <dbReference type="ARBA" id="ARBA00022574"/>
    </source>
</evidence>
<dbReference type="SMART" id="SM00320">
    <property type="entry name" value="WD40"/>
    <property type="match status" value="4"/>
</dbReference>
<dbReference type="OrthoDB" id="10249065at2759"/>